<reference evidence="2 3" key="1">
    <citation type="journal article" date="2013" name="Nature">
        <title>Anaerobic oxidation of methane coupled to nitrate reduction in a novel archaeal lineage.</title>
        <authorList>
            <person name="Haroon M.F."/>
            <person name="Hu S."/>
            <person name="Shi Y."/>
            <person name="Imelfort M."/>
            <person name="Keller J."/>
            <person name="Hugenholtz P."/>
            <person name="Yuan Z."/>
            <person name="Tyson G.W."/>
        </authorList>
    </citation>
    <scope>NUCLEOTIDE SEQUENCE [LARGE SCALE GENOMIC DNA]</scope>
    <source>
        <strain evidence="2 3">ANME-2d</strain>
    </source>
</reference>
<feature type="transmembrane region" description="Helical" evidence="1">
    <location>
        <begin position="113"/>
        <end position="133"/>
    </location>
</feature>
<organism evidence="2 3">
    <name type="scientific">Candidatus Methanoperedens nitratireducens</name>
    <dbReference type="NCBI Taxonomy" id="1392998"/>
    <lineage>
        <taxon>Archaea</taxon>
        <taxon>Methanobacteriati</taxon>
        <taxon>Methanobacteriota</taxon>
        <taxon>Stenosarchaea group</taxon>
        <taxon>Methanomicrobia</taxon>
        <taxon>Methanosarcinales</taxon>
        <taxon>ANME-2 cluster</taxon>
        <taxon>Candidatus Methanoperedentaceae</taxon>
        <taxon>Candidatus Methanoperedens</taxon>
    </lineage>
</organism>
<dbReference type="AlphaFoldDB" id="A0A062V382"/>
<evidence type="ECO:0000313" key="3">
    <source>
        <dbReference type="Proteomes" id="UP000027153"/>
    </source>
</evidence>
<sequence>MLSYGIHGALGLFMGIGLLMLILLIFGLSAGIIPGLILVFVIYGAYVGYVFGGQRSSSRLAKMGVIAGPFCGIVASFYLDSVVSYPVIVAIAGLIFGLPRIKNMVTLSVSGASGGAMGYGMYVLGENIIYLLNNSGMRGSLLIPFIALFFFLLAIGIAGASIATGMYFAQGTAYTRREIPRFLKIARNTGVALTVLVLFYPSIILVSIAHYASTSESVHIEAGNEKTILYVPVLLDENGEVLEMFEKPAITGNATTAIIDTDYGKALEISGSGVIGINMRQTHGIPEKTQEATEKFMNGFTISTSDSTHYGDIKGSQTVDIWVYSEYDGPGLRFSVSRDNGWGAVLSLYTEEHRRLTEGWQVVRLSGGTIMYD</sequence>
<feature type="transmembrane region" description="Helical" evidence="1">
    <location>
        <begin position="7"/>
        <end position="26"/>
    </location>
</feature>
<feature type="transmembrane region" description="Helical" evidence="1">
    <location>
        <begin position="145"/>
        <end position="169"/>
    </location>
</feature>
<dbReference type="Proteomes" id="UP000027153">
    <property type="component" value="Unassembled WGS sequence"/>
</dbReference>
<feature type="transmembrane region" description="Helical" evidence="1">
    <location>
        <begin position="32"/>
        <end position="51"/>
    </location>
</feature>
<name>A0A062V382_9EURY</name>
<accession>A0A062V382</accession>
<dbReference type="EMBL" id="JMIY01000004">
    <property type="protein sequence ID" value="KCZ71812.1"/>
    <property type="molecule type" value="Genomic_DNA"/>
</dbReference>
<feature type="transmembrane region" description="Helical" evidence="1">
    <location>
        <begin position="63"/>
        <end position="79"/>
    </location>
</feature>
<keyword evidence="1" id="KW-1133">Transmembrane helix</keyword>
<protein>
    <submittedName>
        <fullName evidence="2">Uncharacterized protein</fullName>
    </submittedName>
</protein>
<evidence type="ECO:0000313" key="2">
    <source>
        <dbReference type="EMBL" id="KCZ71812.1"/>
    </source>
</evidence>
<keyword evidence="1" id="KW-0472">Membrane</keyword>
<proteinExistence type="predicted"/>
<evidence type="ECO:0000256" key="1">
    <source>
        <dbReference type="SAM" id="Phobius"/>
    </source>
</evidence>
<keyword evidence="3" id="KW-1185">Reference proteome</keyword>
<comment type="caution">
    <text evidence="2">The sequence shown here is derived from an EMBL/GenBank/DDBJ whole genome shotgun (WGS) entry which is preliminary data.</text>
</comment>
<keyword evidence="1" id="KW-0812">Transmembrane</keyword>
<feature type="transmembrane region" description="Helical" evidence="1">
    <location>
        <begin position="190"/>
        <end position="212"/>
    </location>
</feature>
<feature type="transmembrane region" description="Helical" evidence="1">
    <location>
        <begin position="85"/>
        <end position="101"/>
    </location>
</feature>
<gene>
    <name evidence="2" type="ORF">ANME2D_01867</name>
</gene>